<dbReference type="SMART" id="SM00749">
    <property type="entry name" value="BON"/>
    <property type="match status" value="1"/>
</dbReference>
<dbReference type="Pfam" id="PF04972">
    <property type="entry name" value="BON"/>
    <property type="match status" value="1"/>
</dbReference>
<dbReference type="GeneID" id="51111033"/>
<evidence type="ECO:0000313" key="2">
    <source>
        <dbReference type="EMBL" id="TWG38029.1"/>
    </source>
</evidence>
<dbReference type="RefSeq" id="WP_056063145.1">
    <property type="nucleotide sequence ID" value="NZ_CAXUPI020000002.1"/>
</dbReference>
<gene>
    <name evidence="2" type="ORF">ATF69_1967</name>
</gene>
<organism evidence="2 3">
    <name type="scientific">Acidovorax delafieldii</name>
    <name type="common">Pseudomonas delafieldii</name>
    <dbReference type="NCBI Taxonomy" id="47920"/>
    <lineage>
        <taxon>Bacteria</taxon>
        <taxon>Pseudomonadati</taxon>
        <taxon>Pseudomonadota</taxon>
        <taxon>Betaproteobacteria</taxon>
        <taxon>Burkholderiales</taxon>
        <taxon>Comamonadaceae</taxon>
        <taxon>Acidovorax</taxon>
    </lineage>
</organism>
<feature type="domain" description="BON" evidence="1">
    <location>
        <begin position="94"/>
        <end position="162"/>
    </location>
</feature>
<dbReference type="AlphaFoldDB" id="A0A561XPJ3"/>
<dbReference type="PROSITE" id="PS51257">
    <property type="entry name" value="PROKAR_LIPOPROTEIN"/>
    <property type="match status" value="1"/>
</dbReference>
<evidence type="ECO:0000313" key="3">
    <source>
        <dbReference type="Proteomes" id="UP000321485"/>
    </source>
</evidence>
<dbReference type="EMBL" id="VJWE01000012">
    <property type="protein sequence ID" value="TWG38029.1"/>
    <property type="molecule type" value="Genomic_DNA"/>
</dbReference>
<dbReference type="PROSITE" id="PS50914">
    <property type="entry name" value="BON"/>
    <property type="match status" value="1"/>
</dbReference>
<protein>
    <submittedName>
        <fullName evidence="2">BON domain-containing protein</fullName>
    </submittedName>
</protein>
<name>A0A561XPJ3_ACIDE</name>
<dbReference type="PANTHER" id="PTHR34606:SF15">
    <property type="entry name" value="BON DOMAIN-CONTAINING PROTEIN"/>
    <property type="match status" value="1"/>
</dbReference>
<sequence length="163" mass="16499">MNPKNLIDRPAHRVASILAVSALALGLAACNKTEEPTVGQRLDSAVEKTEQAAADARVKAEGAMQNAETKMEQGAANAEATAKQAANSAKGVIDDATITAQVSAGLAKDPDLSAVKINVDTVNGKVTLNGPAPSTVARDRAETIAKGVSGVTSVNNQLVVTAG</sequence>
<dbReference type="PANTHER" id="PTHR34606">
    <property type="entry name" value="BON DOMAIN-CONTAINING PROTEIN"/>
    <property type="match status" value="1"/>
</dbReference>
<accession>A0A561XPJ3</accession>
<dbReference type="InterPro" id="IPR014004">
    <property type="entry name" value="Transpt-assoc_nodulatn_dom_bac"/>
</dbReference>
<dbReference type="Proteomes" id="UP000321485">
    <property type="component" value="Unassembled WGS sequence"/>
</dbReference>
<proteinExistence type="predicted"/>
<evidence type="ECO:0000259" key="1">
    <source>
        <dbReference type="PROSITE" id="PS50914"/>
    </source>
</evidence>
<dbReference type="Gene3D" id="3.30.1340.30">
    <property type="match status" value="1"/>
</dbReference>
<dbReference type="InterPro" id="IPR007055">
    <property type="entry name" value="BON_dom"/>
</dbReference>
<dbReference type="InterPro" id="IPR051686">
    <property type="entry name" value="Lipoprotein_DolP"/>
</dbReference>
<reference evidence="2 3" key="1">
    <citation type="journal article" date="2015" name="Stand. Genomic Sci.">
        <title>Genomic Encyclopedia of Bacterial and Archaeal Type Strains, Phase III: the genomes of soil and plant-associated and newly described type strains.</title>
        <authorList>
            <person name="Whitman W.B."/>
            <person name="Woyke T."/>
            <person name="Klenk H.P."/>
            <person name="Zhou Y."/>
            <person name="Lilburn T.G."/>
            <person name="Beck B.J."/>
            <person name="De Vos P."/>
            <person name="Vandamme P."/>
            <person name="Eisen J.A."/>
            <person name="Garrity G."/>
            <person name="Hugenholtz P."/>
            <person name="Kyrpides N.C."/>
        </authorList>
    </citation>
    <scope>NUCLEOTIDE SEQUENCE [LARGE SCALE GENOMIC DNA]</scope>
    <source>
        <strain evidence="2 3">DSM 64</strain>
    </source>
</reference>
<comment type="caution">
    <text evidence="2">The sequence shown here is derived from an EMBL/GenBank/DDBJ whole genome shotgun (WGS) entry which is preliminary data.</text>
</comment>